<dbReference type="PROSITE" id="PS50294">
    <property type="entry name" value="WD_REPEATS_REGION"/>
    <property type="match status" value="1"/>
</dbReference>
<evidence type="ECO:0000256" key="4">
    <source>
        <dbReference type="ARBA" id="ARBA00022786"/>
    </source>
</evidence>
<keyword evidence="4" id="KW-0833">Ubl conjugation pathway</keyword>
<feature type="compositionally biased region" description="Low complexity" evidence="7">
    <location>
        <begin position="398"/>
        <end position="417"/>
    </location>
</feature>
<dbReference type="Pfam" id="PF00400">
    <property type="entry name" value="WD40"/>
    <property type="match status" value="3"/>
</dbReference>
<sequence length="693" mass="76176">MAELPFFSSQGSHYEQHQILHAPDPENNASSPPPPKNSSPLGPPSSSLRPRGLPTVTPKRFTRFFTPRNTLKTRGNRQSKAGRQLRDITKNGANRRKQCVSVKDDMLQHLERDDLATRPPKRRRFSIDLASSPPQSSPLKHVQIAGQIEVFQDGPMSPLSTDEDDLPELLEQLQLPEPIRRINYAGRGRSLLHRSFGGYDALSAGWRGADHGVDWQAETANFVSTPTDVHSFASSTALPFCSTSCRTNSLIAIGDEEGSIRLIDSATTSHFSQAHVNFRVHRNAVMDIAFSSDDYLLASGGGDQTGRIVDMHTQQTICVLTGHNSSVKQIRFQPNDDNVLTTSSRDGTVQIWDLRCAERGSMQGLRLGQRKGINEDGRGEPSIRYPRYSLKVGPAHRSNQGTSSKSSSTQNSEDSSVSITAIEHLPNGREHLLLTSSELNASIKLWDLRNAGRRDPVPLASTPLPESHLRTRNYGISSLALSTDGARLYALCKDATVYTYSTNHLMTGQAPEMTSSTSRKRTLKEPKASPGPLYGFKHSQLTAGSFYVKLAIREAKGDKSELLAVGSGTGSPLLIPTDERYLNRQTGVLKANEDRSDDDDHELTILPNRVRKPSPLPTHSHATPLLRGHSKEVTSTSWTQDGELVTISDDFSARCWREDGEEARRMMGCGEGGGSRWGFGWAGVGQGWDEEDG</sequence>
<evidence type="ECO:0000256" key="2">
    <source>
        <dbReference type="ARBA" id="ARBA00022574"/>
    </source>
</evidence>
<feature type="compositionally biased region" description="Polar residues" evidence="7">
    <location>
        <begin position="67"/>
        <end position="81"/>
    </location>
</feature>
<feature type="repeat" description="WD" evidence="6">
    <location>
        <begin position="278"/>
        <end position="319"/>
    </location>
</feature>
<dbReference type="PANTHER" id="PTHR22852">
    <property type="entry name" value="LETHAL 2 DENTICLELESS PROTEIN RETINOIC ACID-REGULATED NUCLEAR MATRIX-ASSOCIATED PROTEIN"/>
    <property type="match status" value="1"/>
</dbReference>
<dbReference type="InterPro" id="IPR051865">
    <property type="entry name" value="WD-repeat_CDT2_adapter"/>
</dbReference>
<dbReference type="EMBL" id="JAVRRL010000067">
    <property type="protein sequence ID" value="KAK5109298.1"/>
    <property type="molecule type" value="Genomic_DNA"/>
</dbReference>
<dbReference type="PROSITE" id="PS00678">
    <property type="entry name" value="WD_REPEATS_1"/>
    <property type="match status" value="1"/>
</dbReference>
<evidence type="ECO:0008006" key="10">
    <source>
        <dbReference type="Google" id="ProtNLM"/>
    </source>
</evidence>
<keyword evidence="3" id="KW-0677">Repeat</keyword>
<evidence type="ECO:0000256" key="3">
    <source>
        <dbReference type="ARBA" id="ARBA00022737"/>
    </source>
</evidence>
<evidence type="ECO:0000313" key="8">
    <source>
        <dbReference type="EMBL" id="KAK5109298.1"/>
    </source>
</evidence>
<dbReference type="InterPro" id="IPR036322">
    <property type="entry name" value="WD40_repeat_dom_sf"/>
</dbReference>
<protein>
    <recommendedName>
        <fullName evidence="10">WD40 repeat-like protein</fullName>
    </recommendedName>
</protein>
<dbReference type="InterPro" id="IPR001680">
    <property type="entry name" value="WD40_rpt"/>
</dbReference>
<name>A0AAN7TB63_9PEZI</name>
<dbReference type="AlphaFoldDB" id="A0AAN7TB63"/>
<feature type="repeat" description="WD" evidence="6">
    <location>
        <begin position="320"/>
        <end position="355"/>
    </location>
</feature>
<keyword evidence="2 6" id="KW-0853">WD repeat</keyword>
<feature type="compositionally biased region" description="Pro residues" evidence="7">
    <location>
        <begin position="31"/>
        <end position="43"/>
    </location>
</feature>
<dbReference type="Proteomes" id="UP001310890">
    <property type="component" value="Unassembled WGS sequence"/>
</dbReference>
<feature type="region of interest" description="Disordered" evidence="7">
    <location>
        <begin position="609"/>
        <end position="634"/>
    </location>
</feature>
<organism evidence="8 9">
    <name type="scientific">Meristemomyces frigidus</name>
    <dbReference type="NCBI Taxonomy" id="1508187"/>
    <lineage>
        <taxon>Eukaryota</taxon>
        <taxon>Fungi</taxon>
        <taxon>Dikarya</taxon>
        <taxon>Ascomycota</taxon>
        <taxon>Pezizomycotina</taxon>
        <taxon>Dothideomycetes</taxon>
        <taxon>Dothideomycetidae</taxon>
        <taxon>Mycosphaerellales</taxon>
        <taxon>Teratosphaeriaceae</taxon>
        <taxon>Meristemomyces</taxon>
    </lineage>
</organism>
<dbReference type="SUPFAM" id="SSF50978">
    <property type="entry name" value="WD40 repeat-like"/>
    <property type="match status" value="1"/>
</dbReference>
<dbReference type="InterPro" id="IPR015943">
    <property type="entry name" value="WD40/YVTN_repeat-like_dom_sf"/>
</dbReference>
<dbReference type="Gene3D" id="2.130.10.10">
    <property type="entry name" value="YVTN repeat-like/Quinoprotein amine dehydrogenase"/>
    <property type="match status" value="2"/>
</dbReference>
<dbReference type="PANTHER" id="PTHR22852:SF0">
    <property type="entry name" value="DENTICLELESS PROTEIN HOMOLOG"/>
    <property type="match status" value="1"/>
</dbReference>
<evidence type="ECO:0000256" key="7">
    <source>
        <dbReference type="SAM" id="MobiDB-lite"/>
    </source>
</evidence>
<evidence type="ECO:0000313" key="9">
    <source>
        <dbReference type="Proteomes" id="UP001310890"/>
    </source>
</evidence>
<evidence type="ECO:0000256" key="5">
    <source>
        <dbReference type="ARBA" id="ARBA00038344"/>
    </source>
</evidence>
<feature type="compositionally biased region" description="Low complexity" evidence="7">
    <location>
        <begin position="44"/>
        <end position="54"/>
    </location>
</feature>
<evidence type="ECO:0000256" key="1">
    <source>
        <dbReference type="ARBA" id="ARBA00004906"/>
    </source>
</evidence>
<dbReference type="GO" id="GO:0043161">
    <property type="term" value="P:proteasome-mediated ubiquitin-dependent protein catabolic process"/>
    <property type="evidence" value="ECO:0007669"/>
    <property type="project" value="TreeGrafter"/>
</dbReference>
<feature type="region of interest" description="Disordered" evidence="7">
    <location>
        <begin position="367"/>
        <end position="417"/>
    </location>
</feature>
<evidence type="ECO:0000256" key="6">
    <source>
        <dbReference type="PROSITE-ProRule" id="PRU00221"/>
    </source>
</evidence>
<accession>A0AAN7TB63</accession>
<comment type="caution">
    <text evidence="8">The sequence shown here is derived from an EMBL/GenBank/DDBJ whole genome shotgun (WGS) entry which is preliminary data.</text>
</comment>
<feature type="region of interest" description="Disordered" evidence="7">
    <location>
        <begin position="116"/>
        <end position="138"/>
    </location>
</feature>
<feature type="region of interest" description="Disordered" evidence="7">
    <location>
        <begin position="509"/>
        <end position="531"/>
    </location>
</feature>
<dbReference type="PROSITE" id="PS50082">
    <property type="entry name" value="WD_REPEATS_2"/>
    <property type="match status" value="3"/>
</dbReference>
<feature type="region of interest" description="Disordered" evidence="7">
    <location>
        <begin position="1"/>
        <end position="85"/>
    </location>
</feature>
<feature type="compositionally biased region" description="Basic and acidic residues" evidence="7">
    <location>
        <begin position="372"/>
        <end position="381"/>
    </location>
</feature>
<dbReference type="InterPro" id="IPR019775">
    <property type="entry name" value="WD40_repeat_CS"/>
</dbReference>
<comment type="pathway">
    <text evidence="1">Protein modification; protein ubiquitination.</text>
</comment>
<proteinExistence type="inferred from homology"/>
<dbReference type="SMART" id="SM00320">
    <property type="entry name" value="WD40"/>
    <property type="match status" value="6"/>
</dbReference>
<reference evidence="8" key="1">
    <citation type="submission" date="2023-08" db="EMBL/GenBank/DDBJ databases">
        <title>Black Yeasts Isolated from many extreme environments.</title>
        <authorList>
            <person name="Coleine C."/>
            <person name="Stajich J.E."/>
            <person name="Selbmann L."/>
        </authorList>
    </citation>
    <scope>NUCLEOTIDE SEQUENCE</scope>
    <source>
        <strain evidence="8">CCFEE 5401</strain>
    </source>
</reference>
<gene>
    <name evidence="8" type="ORF">LTR62_007172</name>
</gene>
<dbReference type="GO" id="GO:0005634">
    <property type="term" value="C:nucleus"/>
    <property type="evidence" value="ECO:0007669"/>
    <property type="project" value="TreeGrafter"/>
</dbReference>
<comment type="similarity">
    <text evidence="5">Belongs to the WD repeat cdt2 family.</text>
</comment>
<feature type="repeat" description="WD" evidence="6">
    <location>
        <begin position="626"/>
        <end position="656"/>
    </location>
</feature>
<dbReference type="GO" id="GO:0030674">
    <property type="term" value="F:protein-macromolecule adaptor activity"/>
    <property type="evidence" value="ECO:0007669"/>
    <property type="project" value="TreeGrafter"/>
</dbReference>